<dbReference type="PROSITE" id="PS51155">
    <property type="entry name" value="CHIT_BIND_RR_2"/>
    <property type="match status" value="1"/>
</dbReference>
<feature type="region of interest" description="Disordered" evidence="4">
    <location>
        <begin position="120"/>
        <end position="169"/>
    </location>
</feature>
<dbReference type="OrthoDB" id="6425109at2759"/>
<accession>A0A2H1W4U0</accession>
<evidence type="ECO:0000256" key="5">
    <source>
        <dbReference type="SAM" id="SignalP"/>
    </source>
</evidence>
<dbReference type="InterPro" id="IPR000618">
    <property type="entry name" value="Insect_cuticle"/>
</dbReference>
<evidence type="ECO:0000256" key="1">
    <source>
        <dbReference type="ARBA" id="ARBA00022460"/>
    </source>
</evidence>
<feature type="compositionally biased region" description="Pro residues" evidence="4">
    <location>
        <begin position="151"/>
        <end position="162"/>
    </location>
</feature>
<dbReference type="InterPro" id="IPR031311">
    <property type="entry name" value="CHIT_BIND_RR_consensus"/>
</dbReference>
<evidence type="ECO:0000313" key="6">
    <source>
        <dbReference type="EMBL" id="SOQ47976.1"/>
    </source>
</evidence>
<feature type="signal peptide" evidence="5">
    <location>
        <begin position="1"/>
        <end position="26"/>
    </location>
</feature>
<feature type="chain" id="PRO_5013937484" evidence="5">
    <location>
        <begin position="27"/>
        <end position="169"/>
    </location>
</feature>
<dbReference type="PANTHER" id="PTHR12236:SF79">
    <property type="entry name" value="CUTICULAR PROTEIN 50CB-RELATED"/>
    <property type="match status" value="1"/>
</dbReference>
<keyword evidence="1 3" id="KW-0193">Cuticle</keyword>
<evidence type="ECO:0000256" key="2">
    <source>
        <dbReference type="ARBA" id="ARBA00022729"/>
    </source>
</evidence>
<dbReference type="EMBL" id="ODYU01006279">
    <property type="protein sequence ID" value="SOQ47976.1"/>
    <property type="molecule type" value="Genomic_DNA"/>
</dbReference>
<evidence type="ECO:0000256" key="3">
    <source>
        <dbReference type="PROSITE-ProRule" id="PRU00497"/>
    </source>
</evidence>
<gene>
    <name evidence="6" type="ORF">SFRICE_006748</name>
</gene>
<dbReference type="GO" id="GO:0042302">
    <property type="term" value="F:structural constituent of cuticle"/>
    <property type="evidence" value="ECO:0007669"/>
    <property type="project" value="UniProtKB-UniRule"/>
</dbReference>
<dbReference type="PROSITE" id="PS00233">
    <property type="entry name" value="CHIT_BIND_RR_1"/>
    <property type="match status" value="1"/>
</dbReference>
<dbReference type="PANTHER" id="PTHR12236">
    <property type="entry name" value="STRUCTURAL CONTITUENT OF CUTICLE"/>
    <property type="match status" value="1"/>
</dbReference>
<name>A0A2H1W4U0_SPOFR</name>
<dbReference type="GO" id="GO:0031012">
    <property type="term" value="C:extracellular matrix"/>
    <property type="evidence" value="ECO:0007669"/>
    <property type="project" value="TreeGrafter"/>
</dbReference>
<dbReference type="Pfam" id="PF00379">
    <property type="entry name" value="Chitin_bind_4"/>
    <property type="match status" value="1"/>
</dbReference>
<dbReference type="InterPro" id="IPR051217">
    <property type="entry name" value="Insect_Cuticle_Struc_Prot"/>
</dbReference>
<proteinExistence type="predicted"/>
<keyword evidence="2 5" id="KW-0732">Signal</keyword>
<sequence length="169" mass="18004">MPVGGVTATAAPLVTLLVSLWTNANAQEYLPPKIGGPKKPIQEPTLPANYDFSYDVQDNGVSLDFGHNEKRKEDHATGSYHVLLPDGRMQLVEYEAGPDGYKPQVMYMGTATYPPAGGASDKFDGYHYNAASNRQSVRQAAPRGSSRQPAAPAPLSAPPPHSASPNATQ</sequence>
<dbReference type="AlphaFoldDB" id="A0A2H1W4U0"/>
<reference evidence="6" key="1">
    <citation type="submission" date="2016-07" db="EMBL/GenBank/DDBJ databases">
        <authorList>
            <person name="Bretaudeau A."/>
        </authorList>
    </citation>
    <scope>NUCLEOTIDE SEQUENCE</scope>
    <source>
        <strain evidence="6">Rice</strain>
        <tissue evidence="6">Whole body</tissue>
    </source>
</reference>
<evidence type="ECO:0000256" key="4">
    <source>
        <dbReference type="SAM" id="MobiDB-lite"/>
    </source>
</evidence>
<organism evidence="6">
    <name type="scientific">Spodoptera frugiperda</name>
    <name type="common">Fall armyworm</name>
    <dbReference type="NCBI Taxonomy" id="7108"/>
    <lineage>
        <taxon>Eukaryota</taxon>
        <taxon>Metazoa</taxon>
        <taxon>Ecdysozoa</taxon>
        <taxon>Arthropoda</taxon>
        <taxon>Hexapoda</taxon>
        <taxon>Insecta</taxon>
        <taxon>Pterygota</taxon>
        <taxon>Neoptera</taxon>
        <taxon>Endopterygota</taxon>
        <taxon>Lepidoptera</taxon>
        <taxon>Glossata</taxon>
        <taxon>Ditrysia</taxon>
        <taxon>Noctuoidea</taxon>
        <taxon>Noctuidae</taxon>
        <taxon>Amphipyrinae</taxon>
        <taxon>Spodoptera</taxon>
    </lineage>
</organism>
<protein>
    <submittedName>
        <fullName evidence="6">SFRICE_006748</fullName>
    </submittedName>
</protein>
<dbReference type="GO" id="GO:0005615">
    <property type="term" value="C:extracellular space"/>
    <property type="evidence" value="ECO:0007669"/>
    <property type="project" value="TreeGrafter"/>
</dbReference>